<dbReference type="PANTHER" id="PTHR12776:SF1">
    <property type="entry name" value="KAZRIN"/>
    <property type="match status" value="1"/>
</dbReference>
<feature type="domain" description="SAM" evidence="3">
    <location>
        <begin position="676"/>
        <end position="733"/>
    </location>
</feature>
<dbReference type="SUPFAM" id="SSF47769">
    <property type="entry name" value="SAM/Pointed domain"/>
    <property type="match status" value="2"/>
</dbReference>
<feature type="region of interest" description="Disordered" evidence="2">
    <location>
        <begin position="1"/>
        <end position="88"/>
    </location>
</feature>
<dbReference type="EMBL" id="JBBCAQ010000037">
    <property type="protein sequence ID" value="KAK7574071.1"/>
    <property type="molecule type" value="Genomic_DNA"/>
</dbReference>
<dbReference type="AlphaFoldDB" id="A0AAN9T6P3"/>
<feature type="compositionally biased region" description="Polar residues" evidence="2">
    <location>
        <begin position="416"/>
        <end position="435"/>
    </location>
</feature>
<evidence type="ECO:0000259" key="3">
    <source>
        <dbReference type="PROSITE" id="PS50105"/>
    </source>
</evidence>
<keyword evidence="5" id="KW-1185">Reference proteome</keyword>
<evidence type="ECO:0000313" key="4">
    <source>
        <dbReference type="EMBL" id="KAK7574071.1"/>
    </source>
</evidence>
<organism evidence="4 5">
    <name type="scientific">Parthenolecanium corni</name>
    <dbReference type="NCBI Taxonomy" id="536013"/>
    <lineage>
        <taxon>Eukaryota</taxon>
        <taxon>Metazoa</taxon>
        <taxon>Ecdysozoa</taxon>
        <taxon>Arthropoda</taxon>
        <taxon>Hexapoda</taxon>
        <taxon>Insecta</taxon>
        <taxon>Pterygota</taxon>
        <taxon>Neoptera</taxon>
        <taxon>Paraneoptera</taxon>
        <taxon>Hemiptera</taxon>
        <taxon>Sternorrhyncha</taxon>
        <taxon>Coccoidea</taxon>
        <taxon>Coccidae</taxon>
        <taxon>Parthenolecanium</taxon>
    </lineage>
</organism>
<proteinExistence type="predicted"/>
<dbReference type="Proteomes" id="UP001367676">
    <property type="component" value="Unassembled WGS sequence"/>
</dbReference>
<gene>
    <name evidence="4" type="ORF">V9T40_011262</name>
</gene>
<keyword evidence="1" id="KW-0175">Coiled coil</keyword>
<comment type="caution">
    <text evidence="4">The sequence shown here is derived from an EMBL/GenBank/DDBJ whole genome shotgun (WGS) entry which is preliminary data.</text>
</comment>
<accession>A0AAN9T6P3</accession>
<feature type="compositionally biased region" description="Basic and acidic residues" evidence="2">
    <location>
        <begin position="1"/>
        <end position="20"/>
    </location>
</feature>
<feature type="region of interest" description="Disordered" evidence="2">
    <location>
        <begin position="372"/>
        <end position="435"/>
    </location>
</feature>
<evidence type="ECO:0000313" key="5">
    <source>
        <dbReference type="Proteomes" id="UP001367676"/>
    </source>
</evidence>
<reference evidence="4 5" key="1">
    <citation type="submission" date="2024-03" db="EMBL/GenBank/DDBJ databases">
        <title>Adaptation during the transition from Ophiocordyceps entomopathogen to insect associate is accompanied by gene loss and intensified selection.</title>
        <authorList>
            <person name="Ward C.M."/>
            <person name="Onetto C.A."/>
            <person name="Borneman A.R."/>
        </authorList>
    </citation>
    <scope>NUCLEOTIDE SEQUENCE [LARGE SCALE GENOMIC DNA]</scope>
    <source>
        <strain evidence="4">AWRI1</strain>
        <tissue evidence="4">Single Adult Female</tissue>
    </source>
</reference>
<dbReference type="Gene3D" id="1.10.150.50">
    <property type="entry name" value="Transcription Factor, Ets-1"/>
    <property type="match status" value="3"/>
</dbReference>
<dbReference type="InterPro" id="IPR013761">
    <property type="entry name" value="SAM/pointed_sf"/>
</dbReference>
<feature type="compositionally biased region" description="Basic residues" evidence="2">
    <location>
        <begin position="137"/>
        <end position="151"/>
    </location>
</feature>
<dbReference type="PANTHER" id="PTHR12776">
    <property type="entry name" value="KAZRIN-RELATED"/>
    <property type="match status" value="1"/>
</dbReference>
<feature type="region of interest" description="Disordered" evidence="2">
    <location>
        <begin position="105"/>
        <end position="180"/>
    </location>
</feature>
<dbReference type="PROSITE" id="PS50105">
    <property type="entry name" value="SAM_DOMAIN"/>
    <property type="match status" value="2"/>
</dbReference>
<feature type="coiled-coil region" evidence="1">
    <location>
        <begin position="245"/>
        <end position="286"/>
    </location>
</feature>
<feature type="compositionally biased region" description="Low complexity" evidence="2">
    <location>
        <begin position="48"/>
        <end position="77"/>
    </location>
</feature>
<feature type="domain" description="SAM" evidence="3">
    <location>
        <begin position="592"/>
        <end position="657"/>
    </location>
</feature>
<feature type="region of interest" description="Disordered" evidence="2">
    <location>
        <begin position="545"/>
        <end position="564"/>
    </location>
</feature>
<protein>
    <recommendedName>
        <fullName evidence="3">SAM domain-containing protein</fullName>
    </recommendedName>
</protein>
<dbReference type="Pfam" id="PF00536">
    <property type="entry name" value="SAM_1"/>
    <property type="match status" value="2"/>
</dbReference>
<evidence type="ECO:0000256" key="1">
    <source>
        <dbReference type="SAM" id="Coils"/>
    </source>
</evidence>
<feature type="compositionally biased region" description="Basic and acidic residues" evidence="2">
    <location>
        <begin position="152"/>
        <end position="161"/>
    </location>
</feature>
<dbReference type="Pfam" id="PF25986">
    <property type="entry name" value="Kazrin"/>
    <property type="match status" value="1"/>
</dbReference>
<feature type="compositionally biased region" description="Basic and acidic residues" evidence="2">
    <location>
        <begin position="27"/>
        <end position="42"/>
    </location>
</feature>
<sequence length="852" mass="96458">MVEENRQMSSRIEDDMHNISHDQMASLRDELNDTNRRMEHLNIKPLNTESKTTNSSSTVSSSMNPENTSSSKSSKSSKNFDDTSPVNTHKFINASSHRKFNAYLRDHSSSSSNSGGPGHDCGKDNNNLVVDDTNYVNRRKSKKSKSKHARRRTDLDFHDDTEPPSPTPGPSSRNDFNLLDGTNRLTGALNGNAMSITLENERLKNEVYELRRLLSMQENMIPTNESSRDDVILQLHEDLDGAQRVEALEKEIIHAKDALDAAKAEASRLKNEKFDLINEMKDLYEALEHKDKQLHDFMRTYDHRLRENQEMLAQERADRERERWSLLRHARDEAERSLALAAQLDIKDQQLSEARRQLSAAGYLSDQESIHSASLGTRQANGRITPSTGNTMATVGDRGSCSADSGVRGSSDRESGATSAGGNLSDSTADGTPTITIDNVHKHRQHHRYLDADSISLISSSAAPHIYQSVVTPRDCNSPSLSPLNSQSFIRTLDNTLLSKSVEQLSGPPPDLEPIRRNKNLRSFSSRSGVASTWGSISRVFSRNRHRKAHSPSSHDGEYEGYSRSYSPLTEEGYTEKLRLLREAAHLSMERWRAPTVLAWIEVALGMPQYGPRCSENIKSGKVLLELNDAELESVLRITNPMHRKKLRLAIEEQRNPALIRYSCMAQLGHTWVCNEWLPDIGLTQYVENFSKNMVDARMLDHLSKKEMEKYLNVTRKFHQVSISHGVHLLRMVKYDRHALAIRRLQCDNSDTDPIVWTNQRFIQWARDIHLEEYAENLKDSGVHGALVVLEPSVNGDTMATALGIPPSRQMIRRHLAAELEQLILPARYDAFSQAEPIYETPVYRNERNMQQ</sequence>
<dbReference type="SMART" id="SM00454">
    <property type="entry name" value="SAM"/>
    <property type="match status" value="3"/>
</dbReference>
<name>A0AAN9T6P3_9HEMI</name>
<evidence type="ECO:0000256" key="2">
    <source>
        <dbReference type="SAM" id="MobiDB-lite"/>
    </source>
</evidence>
<feature type="compositionally biased region" description="Polar residues" evidence="2">
    <location>
        <begin position="372"/>
        <end position="393"/>
    </location>
</feature>
<dbReference type="InterPro" id="IPR037614">
    <property type="entry name" value="Kazrin"/>
</dbReference>
<dbReference type="Pfam" id="PF07647">
    <property type="entry name" value="SAM_2"/>
    <property type="match status" value="1"/>
</dbReference>
<dbReference type="InterPro" id="IPR059089">
    <property type="entry name" value="Kazrin_N"/>
</dbReference>
<dbReference type="InterPro" id="IPR001660">
    <property type="entry name" value="SAM"/>
</dbReference>